<dbReference type="AlphaFoldDB" id="S7TEZ6"/>
<dbReference type="PANTHER" id="PTHR40661:SF3">
    <property type="entry name" value="FELS-1 PROPHAGE TRANSCRIPTIONAL REGULATOR"/>
    <property type="match status" value="1"/>
</dbReference>
<dbReference type="PANTHER" id="PTHR40661">
    <property type="match status" value="1"/>
</dbReference>
<evidence type="ECO:0000313" key="7">
    <source>
        <dbReference type="Proteomes" id="UP000014975"/>
    </source>
</evidence>
<dbReference type="InterPro" id="IPR015927">
    <property type="entry name" value="Peptidase_S24_S26A/B/C"/>
</dbReference>
<reference evidence="6 7" key="1">
    <citation type="journal article" date="2013" name="Genome Announc.">
        <title>Draft genome sequences for three mercury-methylating, sulfate-reducing bacteria.</title>
        <authorList>
            <person name="Brown S.D."/>
            <person name="Hurt R.A.Jr."/>
            <person name="Gilmour C.C."/>
            <person name="Elias D.A."/>
        </authorList>
    </citation>
    <scope>NUCLEOTIDE SEQUENCE [LARGE SCALE GENOMIC DNA]</scope>
    <source>
        <strain evidence="6 7">DSM 16529</strain>
    </source>
</reference>
<feature type="domain" description="Peptidase S24/S26A/S26B/S26C" evidence="4">
    <location>
        <begin position="100"/>
        <end position="218"/>
    </location>
</feature>
<protein>
    <submittedName>
        <fullName evidence="6">Phage C1 repressor</fullName>
    </submittedName>
</protein>
<name>S7TEZ6_9BACT</name>
<dbReference type="eggNOG" id="COG2932">
    <property type="taxonomic scope" value="Bacteria"/>
</dbReference>
<dbReference type="Proteomes" id="UP000014975">
    <property type="component" value="Unassembled WGS sequence"/>
</dbReference>
<proteinExistence type="predicted"/>
<evidence type="ECO:0000256" key="2">
    <source>
        <dbReference type="ARBA" id="ARBA00023125"/>
    </source>
</evidence>
<evidence type="ECO:0000259" key="4">
    <source>
        <dbReference type="Pfam" id="PF00717"/>
    </source>
</evidence>
<sequence>MSATAFERFFARVCKAAGIESQQELARLLGVNRSAVTQAKRRGVVPAAWPDRLARHYGYDAQWLETGEASFRNRTACQEAEVSRAFSEDEFSAVPKVRARLCAGGGSFESGAEVEEYYAFRRQWLSRKGRADSMVLMDIFGNSMEPEIREGDTALIDQSQQNVIAGGIYAVGLEDTVMVKRVEKRPGALVLLSDNRDYSPIVLQGEEISQARVIGKVVWIGREYR</sequence>
<dbReference type="InterPro" id="IPR010982">
    <property type="entry name" value="Lambda_DNA-bd_dom_sf"/>
</dbReference>
<accession>S7TEZ6</accession>
<evidence type="ECO:0000256" key="3">
    <source>
        <dbReference type="ARBA" id="ARBA00023163"/>
    </source>
</evidence>
<dbReference type="Gene3D" id="1.10.260.40">
    <property type="entry name" value="lambda repressor-like DNA-binding domains"/>
    <property type="match status" value="1"/>
</dbReference>
<keyword evidence="2" id="KW-0238">DNA-binding</keyword>
<comment type="caution">
    <text evidence="6">The sequence shown here is derived from an EMBL/GenBank/DDBJ whole genome shotgun (WGS) entry which is preliminary data.</text>
</comment>
<dbReference type="GO" id="GO:0045892">
    <property type="term" value="P:negative regulation of DNA-templated transcription"/>
    <property type="evidence" value="ECO:0007669"/>
    <property type="project" value="InterPro"/>
</dbReference>
<dbReference type="InterPro" id="IPR036286">
    <property type="entry name" value="LexA/Signal_pep-like_sf"/>
</dbReference>
<dbReference type="STRING" id="1121439.dsat_1851"/>
<keyword evidence="3" id="KW-0804">Transcription</keyword>
<dbReference type="OrthoDB" id="5363392at2"/>
<dbReference type="Pfam" id="PF00717">
    <property type="entry name" value="Peptidase_S24"/>
    <property type="match status" value="1"/>
</dbReference>
<keyword evidence="7" id="KW-1185">Reference proteome</keyword>
<dbReference type="RefSeq" id="WP_020885737.1">
    <property type="nucleotide sequence ID" value="NZ_ATHI01000002.1"/>
</dbReference>
<feature type="domain" description="Bacteriophage CI repressor N-terminal" evidence="5">
    <location>
        <begin position="11"/>
        <end position="68"/>
    </location>
</feature>
<evidence type="ECO:0000313" key="6">
    <source>
        <dbReference type="EMBL" id="EPR35747.1"/>
    </source>
</evidence>
<gene>
    <name evidence="6" type="ORF">dsat_1851</name>
</gene>
<dbReference type="PATRIC" id="fig|1121439.3.peg.237"/>
<dbReference type="InterPro" id="IPR039418">
    <property type="entry name" value="LexA-like"/>
</dbReference>
<keyword evidence="1" id="KW-0805">Transcription regulation</keyword>
<dbReference type="Gene3D" id="2.10.109.10">
    <property type="entry name" value="Umud Fragment, subunit A"/>
    <property type="match status" value="1"/>
</dbReference>
<dbReference type="EMBL" id="ATHI01000002">
    <property type="protein sequence ID" value="EPR35747.1"/>
    <property type="molecule type" value="Genomic_DNA"/>
</dbReference>
<dbReference type="InterPro" id="IPR010744">
    <property type="entry name" value="Phage_CI_N"/>
</dbReference>
<dbReference type="Pfam" id="PF07022">
    <property type="entry name" value="Phage_CI_repr"/>
    <property type="match status" value="1"/>
</dbReference>
<organism evidence="6 7">
    <name type="scientific">Alkalidesulfovibrio alkalitolerans DSM 16529</name>
    <dbReference type="NCBI Taxonomy" id="1121439"/>
    <lineage>
        <taxon>Bacteria</taxon>
        <taxon>Pseudomonadati</taxon>
        <taxon>Thermodesulfobacteriota</taxon>
        <taxon>Desulfovibrionia</taxon>
        <taxon>Desulfovibrionales</taxon>
        <taxon>Desulfovibrionaceae</taxon>
        <taxon>Alkalidesulfovibrio</taxon>
    </lineage>
</organism>
<evidence type="ECO:0000256" key="1">
    <source>
        <dbReference type="ARBA" id="ARBA00023015"/>
    </source>
</evidence>
<dbReference type="CDD" id="cd06529">
    <property type="entry name" value="S24_LexA-like"/>
    <property type="match status" value="1"/>
</dbReference>
<evidence type="ECO:0000259" key="5">
    <source>
        <dbReference type="Pfam" id="PF07022"/>
    </source>
</evidence>
<dbReference type="SUPFAM" id="SSF51306">
    <property type="entry name" value="LexA/Signal peptidase"/>
    <property type="match status" value="1"/>
</dbReference>
<dbReference type="GO" id="GO:0003677">
    <property type="term" value="F:DNA binding"/>
    <property type="evidence" value="ECO:0007669"/>
    <property type="project" value="UniProtKB-KW"/>
</dbReference>